<comment type="caution">
    <text evidence="1">The sequence shown here is derived from an EMBL/GenBank/DDBJ whole genome shotgun (WGS) entry which is preliminary data.</text>
</comment>
<feature type="non-terminal residue" evidence="1">
    <location>
        <position position="91"/>
    </location>
</feature>
<evidence type="ECO:0000313" key="2">
    <source>
        <dbReference type="Proteomes" id="UP000653002"/>
    </source>
</evidence>
<dbReference type="InterPro" id="IPR013780">
    <property type="entry name" value="Glyco_hydro_b"/>
</dbReference>
<dbReference type="Pfam" id="PF18344">
    <property type="entry name" value="CBM32"/>
    <property type="match status" value="1"/>
</dbReference>
<dbReference type="AlphaFoldDB" id="A0A8I0H4R6"/>
<dbReference type="EMBL" id="JAABFR010000789">
    <property type="protein sequence ID" value="MBD4336470.1"/>
    <property type="molecule type" value="Genomic_DNA"/>
</dbReference>
<dbReference type="Gene3D" id="2.60.40.1180">
    <property type="entry name" value="Golgi alpha-mannosidase II"/>
    <property type="match status" value="1"/>
</dbReference>
<organism evidence="1 2">
    <name type="scientific">Xanthomonas citri pv. citri</name>
    <dbReference type="NCBI Taxonomy" id="611301"/>
    <lineage>
        <taxon>Bacteria</taxon>
        <taxon>Pseudomonadati</taxon>
        <taxon>Pseudomonadota</taxon>
        <taxon>Gammaproteobacteria</taxon>
        <taxon>Lysobacterales</taxon>
        <taxon>Lysobacteraceae</taxon>
        <taxon>Xanthomonas</taxon>
    </lineage>
</organism>
<sequence>PHKLISDISQIKNLPLQVKINRIQISPALEVIKWPGNGSLTIELDQVYPGENIEIDFGKPEIATWGSLEISANGKDWSKVNFTQEKNLLTA</sequence>
<proteinExistence type="predicted"/>
<feature type="non-terminal residue" evidence="1">
    <location>
        <position position="1"/>
    </location>
</feature>
<dbReference type="Proteomes" id="UP000653002">
    <property type="component" value="Unassembled WGS sequence"/>
</dbReference>
<name>A0A8I0H4R6_XANCI</name>
<evidence type="ECO:0000313" key="1">
    <source>
        <dbReference type="EMBL" id="MBD4336470.1"/>
    </source>
</evidence>
<gene>
    <name evidence="1" type="ORF">GUH15_10465</name>
</gene>
<protein>
    <submittedName>
        <fullName evidence="1">O-GlcNAcase</fullName>
    </submittedName>
</protein>
<accession>A0A8I0H4R6</accession>
<reference evidence="1" key="1">
    <citation type="submission" date="2020-01" db="EMBL/GenBank/DDBJ databases">
        <authorList>
            <person name="Richard D."/>
        </authorList>
    </citation>
    <scope>NUCLEOTIDE SEQUENCE</scope>
    <source>
        <strain evidence="1">JP541</strain>
    </source>
</reference>